<name>A0A401H299_9APHY</name>
<protein>
    <submittedName>
        <fullName evidence="2">Uncharacterized protein</fullName>
    </submittedName>
</protein>
<accession>A0A401H299</accession>
<dbReference type="Proteomes" id="UP000287166">
    <property type="component" value="Unassembled WGS sequence"/>
</dbReference>
<feature type="region of interest" description="Disordered" evidence="1">
    <location>
        <begin position="1"/>
        <end position="33"/>
    </location>
</feature>
<dbReference type="GeneID" id="38785484"/>
<proteinExistence type="predicted"/>
<sequence length="49" mass="5246">MLIQLRAVPVDPGEETETGQPLQLHNQDGHAPEPQLLLSTATAFPSISP</sequence>
<organism evidence="2 3">
    <name type="scientific">Sparassis crispa</name>
    <dbReference type="NCBI Taxonomy" id="139825"/>
    <lineage>
        <taxon>Eukaryota</taxon>
        <taxon>Fungi</taxon>
        <taxon>Dikarya</taxon>
        <taxon>Basidiomycota</taxon>
        <taxon>Agaricomycotina</taxon>
        <taxon>Agaricomycetes</taxon>
        <taxon>Polyporales</taxon>
        <taxon>Sparassidaceae</taxon>
        <taxon>Sparassis</taxon>
    </lineage>
</organism>
<gene>
    <name evidence="2" type="ORF">SCP_1303840</name>
</gene>
<dbReference type="RefSeq" id="XP_027619480.1">
    <property type="nucleotide sequence ID" value="XM_027763679.1"/>
</dbReference>
<keyword evidence="3" id="KW-1185">Reference proteome</keyword>
<evidence type="ECO:0000313" key="2">
    <source>
        <dbReference type="EMBL" id="GBE88567.1"/>
    </source>
</evidence>
<dbReference type="InParanoid" id="A0A401H299"/>
<evidence type="ECO:0000313" key="3">
    <source>
        <dbReference type="Proteomes" id="UP000287166"/>
    </source>
</evidence>
<evidence type="ECO:0000256" key="1">
    <source>
        <dbReference type="SAM" id="MobiDB-lite"/>
    </source>
</evidence>
<comment type="caution">
    <text evidence="2">The sequence shown here is derived from an EMBL/GenBank/DDBJ whole genome shotgun (WGS) entry which is preliminary data.</text>
</comment>
<dbReference type="AlphaFoldDB" id="A0A401H299"/>
<dbReference type="EMBL" id="BFAD01000013">
    <property type="protein sequence ID" value="GBE88567.1"/>
    <property type="molecule type" value="Genomic_DNA"/>
</dbReference>
<reference evidence="2 3" key="1">
    <citation type="journal article" date="2018" name="Sci. Rep.">
        <title>Genome sequence of the cauliflower mushroom Sparassis crispa (Hanabiratake) and its association with beneficial usage.</title>
        <authorList>
            <person name="Kiyama R."/>
            <person name="Furutani Y."/>
            <person name="Kawaguchi K."/>
            <person name="Nakanishi T."/>
        </authorList>
    </citation>
    <scope>NUCLEOTIDE SEQUENCE [LARGE SCALE GENOMIC DNA]</scope>
</reference>